<organism evidence="2 3">
    <name type="scientific">Ophiophagus hannah</name>
    <name type="common">King cobra</name>
    <name type="synonym">Naja hannah</name>
    <dbReference type="NCBI Taxonomy" id="8665"/>
    <lineage>
        <taxon>Eukaryota</taxon>
        <taxon>Metazoa</taxon>
        <taxon>Chordata</taxon>
        <taxon>Craniata</taxon>
        <taxon>Vertebrata</taxon>
        <taxon>Euteleostomi</taxon>
        <taxon>Lepidosauria</taxon>
        <taxon>Squamata</taxon>
        <taxon>Bifurcata</taxon>
        <taxon>Unidentata</taxon>
        <taxon>Episquamata</taxon>
        <taxon>Toxicofera</taxon>
        <taxon>Serpentes</taxon>
        <taxon>Colubroidea</taxon>
        <taxon>Elapidae</taxon>
        <taxon>Elapinae</taxon>
        <taxon>Ophiophagus</taxon>
    </lineage>
</organism>
<evidence type="ECO:0000256" key="1">
    <source>
        <dbReference type="SAM" id="MobiDB-lite"/>
    </source>
</evidence>
<proteinExistence type="predicted"/>
<evidence type="ECO:0000313" key="3">
    <source>
        <dbReference type="Proteomes" id="UP000018936"/>
    </source>
</evidence>
<keyword evidence="3" id="KW-1185">Reference proteome</keyword>
<gene>
    <name evidence="2" type="primary">Tcf7l1</name>
    <name evidence="2" type="ORF">L345_02440</name>
</gene>
<protein>
    <submittedName>
        <fullName evidence="2">Transcription factor 7-like 1</fullName>
    </submittedName>
</protein>
<feature type="region of interest" description="Disordered" evidence="1">
    <location>
        <begin position="1"/>
        <end position="20"/>
    </location>
</feature>
<dbReference type="EMBL" id="AZIM01000318">
    <property type="protein sequence ID" value="ETE71746.1"/>
    <property type="molecule type" value="Genomic_DNA"/>
</dbReference>
<dbReference type="AlphaFoldDB" id="V8PCQ1"/>
<reference evidence="2 3" key="1">
    <citation type="journal article" date="2013" name="Proc. Natl. Acad. Sci. U.S.A.">
        <title>The king cobra genome reveals dynamic gene evolution and adaptation in the snake venom system.</title>
        <authorList>
            <person name="Vonk F.J."/>
            <person name="Casewell N.R."/>
            <person name="Henkel C.V."/>
            <person name="Heimberg A.M."/>
            <person name="Jansen H.J."/>
            <person name="McCleary R.J."/>
            <person name="Kerkkamp H.M."/>
            <person name="Vos R.A."/>
            <person name="Guerreiro I."/>
            <person name="Calvete J.J."/>
            <person name="Wuster W."/>
            <person name="Woods A.E."/>
            <person name="Logan J.M."/>
            <person name="Harrison R.A."/>
            <person name="Castoe T.A."/>
            <person name="de Koning A.P."/>
            <person name="Pollock D.D."/>
            <person name="Yandell M."/>
            <person name="Calderon D."/>
            <person name="Renjifo C."/>
            <person name="Currier R.B."/>
            <person name="Salgado D."/>
            <person name="Pla D."/>
            <person name="Sanz L."/>
            <person name="Hyder A.S."/>
            <person name="Ribeiro J.M."/>
            <person name="Arntzen J.W."/>
            <person name="van den Thillart G.E."/>
            <person name="Boetzer M."/>
            <person name="Pirovano W."/>
            <person name="Dirks R.P."/>
            <person name="Spaink H.P."/>
            <person name="Duboule D."/>
            <person name="McGlinn E."/>
            <person name="Kini R.M."/>
            <person name="Richardson M.K."/>
        </authorList>
    </citation>
    <scope>NUCLEOTIDE SEQUENCE</scope>
    <source>
        <tissue evidence="2">Blood</tissue>
    </source>
</reference>
<name>V8PCQ1_OPHHA</name>
<accession>V8PCQ1</accession>
<sequence length="43" mass="4368">MIPELGSPYLPSGALSPSGARTALRRGSVLESGIPKCGEEPVS</sequence>
<dbReference type="Proteomes" id="UP000018936">
    <property type="component" value="Unassembled WGS sequence"/>
</dbReference>
<comment type="caution">
    <text evidence="2">The sequence shown here is derived from an EMBL/GenBank/DDBJ whole genome shotgun (WGS) entry which is preliminary data.</text>
</comment>
<evidence type="ECO:0000313" key="2">
    <source>
        <dbReference type="EMBL" id="ETE71746.1"/>
    </source>
</evidence>